<keyword evidence="3" id="KW-1185">Reference proteome</keyword>
<feature type="signal peptide" evidence="1">
    <location>
        <begin position="1"/>
        <end position="19"/>
    </location>
</feature>
<evidence type="ECO:0000256" key="1">
    <source>
        <dbReference type="SAM" id="SignalP"/>
    </source>
</evidence>
<comment type="caution">
    <text evidence="2">The sequence shown here is derived from an EMBL/GenBank/DDBJ whole genome shotgun (WGS) entry which is preliminary data.</text>
</comment>
<feature type="chain" id="PRO_5045707153" evidence="1">
    <location>
        <begin position="20"/>
        <end position="162"/>
    </location>
</feature>
<dbReference type="RefSeq" id="WP_345110784.1">
    <property type="nucleotide sequence ID" value="NZ_BAABDH010000016.1"/>
</dbReference>
<dbReference type="EMBL" id="BAABDH010000016">
    <property type="protein sequence ID" value="GAA3925553.1"/>
    <property type="molecule type" value="Genomic_DNA"/>
</dbReference>
<organism evidence="2 3">
    <name type="scientific">Hymenobacter algoricola</name>
    <dbReference type="NCBI Taxonomy" id="486267"/>
    <lineage>
        <taxon>Bacteria</taxon>
        <taxon>Pseudomonadati</taxon>
        <taxon>Bacteroidota</taxon>
        <taxon>Cytophagia</taxon>
        <taxon>Cytophagales</taxon>
        <taxon>Hymenobacteraceae</taxon>
        <taxon>Hymenobacter</taxon>
    </lineage>
</organism>
<sequence length="162" mass="18277">MKHLLILLLTLLAPSASQAQSVGEIVHGNAYEGVIFPAAVKLQPQDSVRRWTPTAADIAQLERALIVFMSKQPRKSRVNEVMFGLSIHRQLSGYTRQYAGYLSPKGEKIIYVNCFWDPDNDPFLKHWPNSLIQVFDGGNAFWHIHYNTAKRRFVGLSINGVA</sequence>
<proteinExistence type="predicted"/>
<reference evidence="3" key="1">
    <citation type="journal article" date="2019" name="Int. J. Syst. Evol. Microbiol.">
        <title>The Global Catalogue of Microorganisms (GCM) 10K type strain sequencing project: providing services to taxonomists for standard genome sequencing and annotation.</title>
        <authorList>
            <consortium name="The Broad Institute Genomics Platform"/>
            <consortium name="The Broad Institute Genome Sequencing Center for Infectious Disease"/>
            <person name="Wu L."/>
            <person name="Ma J."/>
        </authorList>
    </citation>
    <scope>NUCLEOTIDE SEQUENCE [LARGE SCALE GENOMIC DNA]</scope>
    <source>
        <strain evidence="3">JCM 17214</strain>
    </source>
</reference>
<keyword evidence="1" id="KW-0732">Signal</keyword>
<dbReference type="Proteomes" id="UP001499909">
    <property type="component" value="Unassembled WGS sequence"/>
</dbReference>
<accession>A0ABP7MP55</accession>
<evidence type="ECO:0000313" key="2">
    <source>
        <dbReference type="EMBL" id="GAA3925553.1"/>
    </source>
</evidence>
<evidence type="ECO:0000313" key="3">
    <source>
        <dbReference type="Proteomes" id="UP001499909"/>
    </source>
</evidence>
<protein>
    <submittedName>
        <fullName evidence="2">Uncharacterized protein</fullName>
    </submittedName>
</protein>
<gene>
    <name evidence="2" type="ORF">GCM10022406_09420</name>
</gene>
<name>A0ABP7MP55_9BACT</name>